<feature type="chain" id="PRO_5003997061" evidence="5">
    <location>
        <begin position="20"/>
        <end position="804"/>
    </location>
</feature>
<dbReference type="HOGENOM" id="CLU_006504_7_1_1"/>
<dbReference type="Pfam" id="PF00394">
    <property type="entry name" value="Cu-oxidase"/>
    <property type="match status" value="2"/>
</dbReference>
<dbReference type="InterPro" id="IPR011706">
    <property type="entry name" value="Cu-oxidase_C"/>
</dbReference>
<dbReference type="CDD" id="cd13904">
    <property type="entry name" value="CuRO_3_Diphenol_Ox"/>
    <property type="match status" value="1"/>
</dbReference>
<evidence type="ECO:0000259" key="7">
    <source>
        <dbReference type="Pfam" id="PF07731"/>
    </source>
</evidence>
<keyword evidence="10" id="KW-1185">Reference proteome</keyword>
<protein>
    <submittedName>
        <fullName evidence="9">Laccase</fullName>
    </submittedName>
</protein>
<sequence>MNPLRVLLCGFLVFASASASFQSPRTKYELVKPRLEQLALSSDFKITDKPTTREYNWTISMRVGAPDGFYRQYPGPTIEANEGDTIIVNVKNKLPHVGTSLHWHGLFQNGTAWMDGPAGITQCPIPSGGSFTYKFKIEGQYGTYWCAHAGGQLSDGLHGALIVHSVNDPWKRGVHYDYDQILIMGDWYHNTSAEIIKALDTPHGYLGSQAAPPPYSSMFNGFGTWNCKKFGSPDTCYTREPFELKVYPNKKYRLRLINTASHGTFIPYLDMPPAHPVSAMIYNSVDEHTLDVIEADDTPISSAEVNGLHRVQTHNGQRYSVILKTDQGKPGDAFWMRGEMDEHCFPYPLKGITNTALAVLRYIDDDSSHKSTSNLPTTKDWKDKLGKDCKDIDACKLVPLVREDPPKVVKQQGIFNTQVGKQNTSDGSVTRFFVNHVAFEHLWYQPILHDVIEGWNVDNSNIMSMTFDNPEGADIIINNRDANPPIDHPYHLHAMTFWIVAEGKGALSIEDYKKLKFNTDNPLRRDTHVVPANSWAVLRLKSDIPGVWFLHCHIDWHLAHGFAAVVVNQPNVIRKFQLPESSKKQIPPGLGPSSTSLGRREFGSGPNRQVPRHFFHKNNHGLMGLALSPLAKLIHLALIGIHVLETQHSIRLKGAYNRSRTIIFITSLHRRILFAPILKRNLKAHRPGIRTQGYAHVHSLPVGPLICTVLGQFIARIVSAGTGALRNLRHRKSGTVQSILPEAEWPFNWMGSGAVGGGDCGSDPKNTTNKSIRTLVLPTLTPLNGSTLGSLWFGFDGAVHRVRM</sequence>
<evidence type="ECO:0000259" key="6">
    <source>
        <dbReference type="Pfam" id="PF00394"/>
    </source>
</evidence>
<dbReference type="OrthoDB" id="2121828at2759"/>
<dbReference type="GO" id="GO:0005507">
    <property type="term" value="F:copper ion binding"/>
    <property type="evidence" value="ECO:0007669"/>
    <property type="project" value="InterPro"/>
</dbReference>
<evidence type="ECO:0000256" key="4">
    <source>
        <dbReference type="ARBA" id="ARBA00023180"/>
    </source>
</evidence>
<evidence type="ECO:0000256" key="3">
    <source>
        <dbReference type="ARBA" id="ARBA00023157"/>
    </source>
</evidence>
<evidence type="ECO:0000256" key="1">
    <source>
        <dbReference type="ARBA" id="ARBA00010609"/>
    </source>
</evidence>
<comment type="caution">
    <text evidence="9">The sequence shown here is derived from an EMBL/GenBank/DDBJ whole genome shotgun (WGS) entry which is preliminary data.</text>
</comment>
<feature type="domain" description="Plastocyanin-like" evidence="6">
    <location>
        <begin position="284"/>
        <end position="362"/>
    </location>
</feature>
<accession>L8WLA1</accession>
<proteinExistence type="inferred from homology"/>
<keyword evidence="5" id="KW-0732">Signal</keyword>
<evidence type="ECO:0000256" key="5">
    <source>
        <dbReference type="SAM" id="SignalP"/>
    </source>
</evidence>
<keyword evidence="3" id="KW-1015">Disulfide bond</keyword>
<dbReference type="Gene3D" id="2.60.40.420">
    <property type="entry name" value="Cupredoxins - blue copper proteins"/>
    <property type="match status" value="3"/>
</dbReference>
<dbReference type="GO" id="GO:0016491">
    <property type="term" value="F:oxidoreductase activity"/>
    <property type="evidence" value="ECO:0007669"/>
    <property type="project" value="InterPro"/>
</dbReference>
<comment type="similarity">
    <text evidence="1">Belongs to the multicopper oxidase family.</text>
</comment>
<evidence type="ECO:0000313" key="10">
    <source>
        <dbReference type="Proteomes" id="UP000011668"/>
    </source>
</evidence>
<dbReference type="SUPFAM" id="SSF49503">
    <property type="entry name" value="Cupredoxins"/>
    <property type="match status" value="3"/>
</dbReference>
<dbReference type="AlphaFoldDB" id="L8WLA1"/>
<feature type="domain" description="Plastocyanin-like" evidence="6">
    <location>
        <begin position="181"/>
        <end position="263"/>
    </location>
</feature>
<dbReference type="Pfam" id="PF07732">
    <property type="entry name" value="Cu-oxidase_3"/>
    <property type="match status" value="1"/>
</dbReference>
<dbReference type="EMBL" id="AFRT01002852">
    <property type="protein sequence ID" value="ELU37124.1"/>
    <property type="molecule type" value="Genomic_DNA"/>
</dbReference>
<reference evidence="9 10" key="1">
    <citation type="journal article" date="2013" name="Nat. Commun.">
        <title>The evolution and pathogenic mechanisms of the rice sheath blight pathogen.</title>
        <authorList>
            <person name="Zheng A."/>
            <person name="Lin R."/>
            <person name="Xu L."/>
            <person name="Qin P."/>
            <person name="Tang C."/>
            <person name="Ai P."/>
            <person name="Zhang D."/>
            <person name="Liu Y."/>
            <person name="Sun Z."/>
            <person name="Feng H."/>
            <person name="Wang Y."/>
            <person name="Chen Y."/>
            <person name="Liang X."/>
            <person name="Fu R."/>
            <person name="Li Q."/>
            <person name="Zhang J."/>
            <person name="Yu X."/>
            <person name="Xie Z."/>
            <person name="Ding L."/>
            <person name="Guan P."/>
            <person name="Tang J."/>
            <person name="Liang Y."/>
            <person name="Wang S."/>
            <person name="Deng Q."/>
            <person name="Li S."/>
            <person name="Zhu J."/>
            <person name="Wang L."/>
            <person name="Liu H."/>
            <person name="Li P."/>
        </authorList>
    </citation>
    <scope>NUCLEOTIDE SEQUENCE [LARGE SCALE GENOMIC DNA]</scope>
    <source>
        <strain evidence="10">AG-1 IA</strain>
    </source>
</reference>
<dbReference type="STRING" id="983506.L8WLA1"/>
<dbReference type="PANTHER" id="PTHR11709">
    <property type="entry name" value="MULTI-COPPER OXIDASE"/>
    <property type="match status" value="1"/>
</dbReference>
<dbReference type="Proteomes" id="UP000011668">
    <property type="component" value="Unassembled WGS sequence"/>
</dbReference>
<dbReference type="Pfam" id="PF07731">
    <property type="entry name" value="Cu-oxidase_2"/>
    <property type="match status" value="1"/>
</dbReference>
<dbReference type="InterPro" id="IPR008972">
    <property type="entry name" value="Cupredoxin"/>
</dbReference>
<dbReference type="SMR" id="L8WLA1"/>
<keyword evidence="4" id="KW-0325">Glycoprotein</keyword>
<feature type="signal peptide" evidence="5">
    <location>
        <begin position="1"/>
        <end position="19"/>
    </location>
</feature>
<evidence type="ECO:0000313" key="9">
    <source>
        <dbReference type="EMBL" id="ELU37124.1"/>
    </source>
</evidence>
<evidence type="ECO:0000256" key="2">
    <source>
        <dbReference type="ARBA" id="ARBA00023008"/>
    </source>
</evidence>
<gene>
    <name evidence="9" type="ORF">AG1IA_08835</name>
</gene>
<feature type="domain" description="Plastocyanin-like" evidence="7">
    <location>
        <begin position="465"/>
        <end position="570"/>
    </location>
</feature>
<name>L8WLA1_THACA</name>
<dbReference type="InterPro" id="IPR045087">
    <property type="entry name" value="Cu-oxidase_fam"/>
</dbReference>
<feature type="domain" description="Plastocyanin-like" evidence="8">
    <location>
        <begin position="71"/>
        <end position="165"/>
    </location>
</feature>
<dbReference type="InterPro" id="IPR011707">
    <property type="entry name" value="Cu-oxidase-like_N"/>
</dbReference>
<organism evidence="9 10">
    <name type="scientific">Thanatephorus cucumeris (strain AG1-IA)</name>
    <name type="common">Rice sheath blight fungus</name>
    <name type="synonym">Rhizoctonia solani</name>
    <dbReference type="NCBI Taxonomy" id="983506"/>
    <lineage>
        <taxon>Eukaryota</taxon>
        <taxon>Fungi</taxon>
        <taxon>Dikarya</taxon>
        <taxon>Basidiomycota</taxon>
        <taxon>Agaricomycotina</taxon>
        <taxon>Agaricomycetes</taxon>
        <taxon>Cantharellales</taxon>
        <taxon>Ceratobasidiaceae</taxon>
        <taxon>Rhizoctonia</taxon>
        <taxon>Rhizoctonia solani AG-1</taxon>
    </lineage>
</organism>
<dbReference type="PANTHER" id="PTHR11709:SF414">
    <property type="entry name" value="ADR239WP"/>
    <property type="match status" value="1"/>
</dbReference>
<keyword evidence="2" id="KW-0186">Copper</keyword>
<dbReference type="InterPro" id="IPR001117">
    <property type="entry name" value="Cu-oxidase_2nd"/>
</dbReference>
<dbReference type="CDD" id="cd13857">
    <property type="entry name" value="CuRO_1_Diphenol_Ox"/>
    <property type="match status" value="1"/>
</dbReference>
<evidence type="ECO:0000259" key="8">
    <source>
        <dbReference type="Pfam" id="PF07732"/>
    </source>
</evidence>
<dbReference type="OMA" id="DERCIVL"/>